<dbReference type="InterPro" id="IPR007899">
    <property type="entry name" value="CHAD_dom"/>
</dbReference>
<dbReference type="Pfam" id="PF01928">
    <property type="entry name" value="CYTH"/>
    <property type="match status" value="1"/>
</dbReference>
<dbReference type="SMART" id="SM00880">
    <property type="entry name" value="CHAD"/>
    <property type="match status" value="1"/>
</dbReference>
<dbReference type="InterPro" id="IPR023577">
    <property type="entry name" value="CYTH_domain"/>
</dbReference>
<dbReference type="PROSITE" id="PS51708">
    <property type="entry name" value="CHAD"/>
    <property type="match status" value="1"/>
</dbReference>
<sequence length="487" mass="54281">MTEFELKFQVPGERVEALDTALRRGPVQVKRLRARYYDTPLEALARHGLVLRVRQEGRHWVQTAKGPGRNGFERLEHEVPLDDGDSTPDIERHAIHPVGKLLRKALGDAAQELHPVFETDVNRLTRTVEAAGTAVEIALDRGRVRAGKRSHPVQEVEFELKQGSPAAATELAQSWCEEHGLWLDPLSKSALGRRLAHGGPEGNPVQATPLEDKPESSSALVATVIDGALQQVLGNARELASGRGGDEHIHQLRVGLRRLRTALRELKDVAGLQALDPAIEPALRALFQVLGHHRDRATLLPQLEGVMEKAGAPSMKGWHPELPDVGGAIRDPAFQGAVLQLVALVQELRDAPQDTPLKAMRKSVATRLHKLRRTVERDGKKFARLPEPKRHRVRKRLKRLRYLSELVRPLYAPRDVDRFVKSLKTLQDALGEYQDAATARGLFEAHAKEEPTAWFAVGWLAAREHDIAQECEQACRDTAADMKPFWT</sequence>
<evidence type="ECO:0000259" key="2">
    <source>
        <dbReference type="PROSITE" id="PS51707"/>
    </source>
</evidence>
<evidence type="ECO:0000313" key="4">
    <source>
        <dbReference type="EMBL" id="NML45473.1"/>
    </source>
</evidence>
<keyword evidence="5" id="KW-1185">Reference proteome</keyword>
<feature type="region of interest" description="Disordered" evidence="1">
    <location>
        <begin position="193"/>
        <end position="212"/>
    </location>
</feature>
<evidence type="ECO:0000313" key="5">
    <source>
        <dbReference type="Proteomes" id="UP000541185"/>
    </source>
</evidence>
<dbReference type="SMART" id="SM01118">
    <property type="entry name" value="CYTH"/>
    <property type="match status" value="1"/>
</dbReference>
<dbReference type="CDD" id="cd07756">
    <property type="entry name" value="CYTH-like_Pase_CHAD"/>
    <property type="match status" value="1"/>
</dbReference>
<dbReference type="InterPro" id="IPR038186">
    <property type="entry name" value="CHAD_dom_sf"/>
</dbReference>
<dbReference type="SUPFAM" id="SSF55154">
    <property type="entry name" value="CYTH-like phosphatases"/>
    <property type="match status" value="1"/>
</dbReference>
<reference evidence="4 5" key="1">
    <citation type="submission" date="2020-04" db="EMBL/GenBank/DDBJ databases">
        <title>Ramlibacter sp. G-1-2-2 isolated from soil.</title>
        <authorList>
            <person name="Dahal R.H."/>
        </authorList>
    </citation>
    <scope>NUCLEOTIDE SEQUENCE [LARGE SCALE GENOMIC DNA]</scope>
    <source>
        <strain evidence="4 5">G-1-2-2</strain>
    </source>
</reference>
<dbReference type="PROSITE" id="PS51707">
    <property type="entry name" value="CYTH"/>
    <property type="match status" value="1"/>
</dbReference>
<evidence type="ECO:0000259" key="3">
    <source>
        <dbReference type="PROSITE" id="PS51708"/>
    </source>
</evidence>
<comment type="caution">
    <text evidence="4">The sequence shown here is derived from an EMBL/GenBank/DDBJ whole genome shotgun (WGS) entry which is preliminary data.</text>
</comment>
<dbReference type="Gene3D" id="1.40.20.10">
    <property type="entry name" value="CHAD domain"/>
    <property type="match status" value="1"/>
</dbReference>
<dbReference type="EMBL" id="JABBFX010000001">
    <property type="protein sequence ID" value="NML45473.1"/>
    <property type="molecule type" value="Genomic_DNA"/>
</dbReference>
<dbReference type="Proteomes" id="UP000541185">
    <property type="component" value="Unassembled WGS sequence"/>
</dbReference>
<proteinExistence type="predicted"/>
<evidence type="ECO:0000256" key="1">
    <source>
        <dbReference type="SAM" id="MobiDB-lite"/>
    </source>
</evidence>
<dbReference type="GO" id="GO:0046872">
    <property type="term" value="F:metal ion binding"/>
    <property type="evidence" value="ECO:0007669"/>
    <property type="project" value="TreeGrafter"/>
</dbReference>
<organism evidence="4 5">
    <name type="scientific">Ramlibacter agri</name>
    <dbReference type="NCBI Taxonomy" id="2728837"/>
    <lineage>
        <taxon>Bacteria</taxon>
        <taxon>Pseudomonadati</taxon>
        <taxon>Pseudomonadota</taxon>
        <taxon>Betaproteobacteria</taxon>
        <taxon>Burkholderiales</taxon>
        <taxon>Comamonadaceae</taxon>
        <taxon>Ramlibacter</taxon>
    </lineage>
</organism>
<protein>
    <submittedName>
        <fullName evidence="4">CYTH and CHAD domain-containing protein</fullName>
    </submittedName>
</protein>
<dbReference type="RefSeq" id="WP_169419539.1">
    <property type="nucleotide sequence ID" value="NZ_JABBFX010000001.1"/>
</dbReference>
<name>A0A848HAI4_9BURK</name>
<gene>
    <name evidence="4" type="ORF">HHL11_17100</name>
</gene>
<dbReference type="AlphaFoldDB" id="A0A848HAI4"/>
<dbReference type="Gene3D" id="2.40.320.10">
    <property type="entry name" value="Hypothetical Protein Pfu-838710-001"/>
    <property type="match status" value="1"/>
</dbReference>
<dbReference type="GO" id="GO:0050355">
    <property type="term" value="F:inorganic triphosphate phosphatase activity"/>
    <property type="evidence" value="ECO:0007669"/>
    <property type="project" value="InterPro"/>
</dbReference>
<dbReference type="Pfam" id="PF05235">
    <property type="entry name" value="CHAD"/>
    <property type="match status" value="1"/>
</dbReference>
<feature type="domain" description="CHAD" evidence="3">
    <location>
        <begin position="214"/>
        <end position="487"/>
    </location>
</feature>
<dbReference type="InterPro" id="IPR033469">
    <property type="entry name" value="CYTH-like_dom_sf"/>
</dbReference>
<dbReference type="PANTHER" id="PTHR39569:SF1">
    <property type="entry name" value="INORGANIC TRIPHOSPHATASE"/>
    <property type="match status" value="1"/>
</dbReference>
<dbReference type="PANTHER" id="PTHR39569">
    <property type="entry name" value="INORGANIC TRIPHOSPHATASE"/>
    <property type="match status" value="1"/>
</dbReference>
<accession>A0A848HAI4</accession>
<dbReference type="InterPro" id="IPR039013">
    <property type="entry name" value="YgiF"/>
</dbReference>
<feature type="domain" description="CYTH" evidence="2">
    <location>
        <begin position="1"/>
        <end position="197"/>
    </location>
</feature>